<dbReference type="EMBL" id="FNDK01000003">
    <property type="protein sequence ID" value="SDH24190.1"/>
    <property type="molecule type" value="Genomic_DNA"/>
</dbReference>
<keyword evidence="3" id="KW-1185">Reference proteome</keyword>
<dbReference type="NCBIfam" id="TIGR02937">
    <property type="entry name" value="sigma70-ECF"/>
    <property type="match status" value="1"/>
</dbReference>
<proteinExistence type="predicted"/>
<dbReference type="InterPro" id="IPR014284">
    <property type="entry name" value="RNA_pol_sigma-70_dom"/>
</dbReference>
<feature type="domain" description="RNA polymerase sigma factor 70 region 4 type 2" evidence="1">
    <location>
        <begin position="140"/>
        <end position="191"/>
    </location>
</feature>
<dbReference type="Gene3D" id="1.20.140.160">
    <property type="match status" value="1"/>
</dbReference>
<name>A0A1G8AUZ8_9BACI</name>
<dbReference type="OrthoDB" id="2450987at2"/>
<sequence>MNKKIEAFETFVTKHQSAFKEPVLRQFMEQKENRERLIDCVHAPAENKARNIDETFKQFFIKKKTYRYMKTLIKTCAVDFDKRRTQHQQRFPLIADQPLYEEETGTDISMIDMLQSYEPDYVEEILDKESDIEEHIQSSQVVKAVKNLSNKQKDILALLYIYRYTNREAARIFGESPQNISKQHLQALAKIRKRLALRD</sequence>
<evidence type="ECO:0000259" key="1">
    <source>
        <dbReference type="Pfam" id="PF08281"/>
    </source>
</evidence>
<protein>
    <submittedName>
        <fullName evidence="2">RNA polymerase sigma factor, sigma-70 family</fullName>
    </submittedName>
</protein>
<gene>
    <name evidence="2" type="ORF">SAMN05192534_10310</name>
</gene>
<dbReference type="Proteomes" id="UP000199163">
    <property type="component" value="Unassembled WGS sequence"/>
</dbReference>
<dbReference type="SUPFAM" id="SSF88659">
    <property type="entry name" value="Sigma3 and sigma4 domains of RNA polymerase sigma factors"/>
    <property type="match status" value="1"/>
</dbReference>
<evidence type="ECO:0000313" key="3">
    <source>
        <dbReference type="Proteomes" id="UP000199163"/>
    </source>
</evidence>
<reference evidence="2 3" key="1">
    <citation type="submission" date="2016-10" db="EMBL/GenBank/DDBJ databases">
        <authorList>
            <person name="de Groot N.N."/>
        </authorList>
    </citation>
    <scope>NUCLEOTIDE SEQUENCE [LARGE SCALE GENOMIC DNA]</scope>
    <source>
        <strain evidence="2 3">DSM 21632</strain>
    </source>
</reference>
<organism evidence="2 3">
    <name type="scientific">Alteribacillus persepolensis</name>
    <dbReference type="NCBI Taxonomy" id="568899"/>
    <lineage>
        <taxon>Bacteria</taxon>
        <taxon>Bacillati</taxon>
        <taxon>Bacillota</taxon>
        <taxon>Bacilli</taxon>
        <taxon>Bacillales</taxon>
        <taxon>Bacillaceae</taxon>
        <taxon>Alteribacillus</taxon>
    </lineage>
</organism>
<dbReference type="GO" id="GO:0016987">
    <property type="term" value="F:sigma factor activity"/>
    <property type="evidence" value="ECO:0007669"/>
    <property type="project" value="InterPro"/>
</dbReference>
<dbReference type="GO" id="GO:0006352">
    <property type="term" value="P:DNA-templated transcription initiation"/>
    <property type="evidence" value="ECO:0007669"/>
    <property type="project" value="InterPro"/>
</dbReference>
<dbReference type="STRING" id="568899.SAMN05192534_10310"/>
<dbReference type="AlphaFoldDB" id="A0A1G8AUZ8"/>
<dbReference type="RefSeq" id="WP_091271572.1">
    <property type="nucleotide sequence ID" value="NZ_FNDK01000003.1"/>
</dbReference>
<dbReference type="InterPro" id="IPR013249">
    <property type="entry name" value="RNA_pol_sigma70_r4_t2"/>
</dbReference>
<evidence type="ECO:0000313" key="2">
    <source>
        <dbReference type="EMBL" id="SDH24190.1"/>
    </source>
</evidence>
<dbReference type="InterPro" id="IPR013324">
    <property type="entry name" value="RNA_pol_sigma_r3/r4-like"/>
</dbReference>
<dbReference type="Pfam" id="PF08281">
    <property type="entry name" value="Sigma70_r4_2"/>
    <property type="match status" value="1"/>
</dbReference>
<accession>A0A1G8AUZ8</accession>
<dbReference type="GO" id="GO:0003677">
    <property type="term" value="F:DNA binding"/>
    <property type="evidence" value="ECO:0007669"/>
    <property type="project" value="InterPro"/>
</dbReference>